<sequence length="140" mass="15150">MNGLGDRTKVWNDNATPSGASDRDAAWKEFGSSMSALSFGFLATAILVSMFLIMAVFEHLLRSRASSPPPQSNAHGELDRMHSEKIKNSRNVAPPLDSVDFSVLMPGQLYPTCIAQPAPLPSPREGIIWPSHDHHASASP</sequence>
<evidence type="ECO:0000256" key="2">
    <source>
        <dbReference type="SAM" id="Phobius"/>
    </source>
</evidence>
<dbReference type="AlphaFoldDB" id="A0AAV8RJQ1"/>
<accession>A0AAV8RJQ1</accession>
<keyword evidence="4" id="KW-1185">Reference proteome</keyword>
<keyword evidence="2" id="KW-0812">Transmembrane</keyword>
<organism evidence="3 4">
    <name type="scientific">Ensete ventricosum</name>
    <name type="common">Abyssinian banana</name>
    <name type="synonym">Musa ensete</name>
    <dbReference type="NCBI Taxonomy" id="4639"/>
    <lineage>
        <taxon>Eukaryota</taxon>
        <taxon>Viridiplantae</taxon>
        <taxon>Streptophyta</taxon>
        <taxon>Embryophyta</taxon>
        <taxon>Tracheophyta</taxon>
        <taxon>Spermatophyta</taxon>
        <taxon>Magnoliopsida</taxon>
        <taxon>Liliopsida</taxon>
        <taxon>Zingiberales</taxon>
        <taxon>Musaceae</taxon>
        <taxon>Ensete</taxon>
    </lineage>
</organism>
<proteinExistence type="predicted"/>
<feature type="compositionally biased region" description="Basic and acidic residues" evidence="1">
    <location>
        <begin position="1"/>
        <end position="10"/>
    </location>
</feature>
<feature type="transmembrane region" description="Helical" evidence="2">
    <location>
        <begin position="36"/>
        <end position="57"/>
    </location>
</feature>
<comment type="caution">
    <text evidence="3">The sequence shown here is derived from an EMBL/GenBank/DDBJ whole genome shotgun (WGS) entry which is preliminary data.</text>
</comment>
<dbReference type="Proteomes" id="UP001222027">
    <property type="component" value="Unassembled WGS sequence"/>
</dbReference>
<dbReference type="EMBL" id="JAQQAF010000002">
    <property type="protein sequence ID" value="KAJ8505026.1"/>
    <property type="molecule type" value="Genomic_DNA"/>
</dbReference>
<dbReference type="PANTHER" id="PTHR33728">
    <property type="entry name" value="CTTNBP 2 AMINO-TERMINAL-LIKE PROTEIN"/>
    <property type="match status" value="1"/>
</dbReference>
<gene>
    <name evidence="3" type="ORF">OPV22_005912</name>
</gene>
<keyword evidence="2" id="KW-1133">Transmembrane helix</keyword>
<name>A0AAV8RJQ1_ENSVE</name>
<feature type="compositionally biased region" description="Basic and acidic residues" evidence="1">
    <location>
        <begin position="76"/>
        <end position="87"/>
    </location>
</feature>
<evidence type="ECO:0000313" key="3">
    <source>
        <dbReference type="EMBL" id="KAJ8505026.1"/>
    </source>
</evidence>
<keyword evidence="2" id="KW-0472">Membrane</keyword>
<dbReference type="PANTHER" id="PTHR33728:SF3">
    <property type="entry name" value="MULTIDRUG RESISTANCE PROTEIN"/>
    <property type="match status" value="1"/>
</dbReference>
<feature type="region of interest" description="Disordered" evidence="1">
    <location>
        <begin position="1"/>
        <end position="22"/>
    </location>
</feature>
<evidence type="ECO:0000313" key="4">
    <source>
        <dbReference type="Proteomes" id="UP001222027"/>
    </source>
</evidence>
<reference evidence="3 4" key="1">
    <citation type="submission" date="2022-12" db="EMBL/GenBank/DDBJ databases">
        <title>Chromosome-scale assembly of the Ensete ventricosum genome.</title>
        <authorList>
            <person name="Dussert Y."/>
            <person name="Stocks J."/>
            <person name="Wendawek A."/>
            <person name="Woldeyes F."/>
            <person name="Nichols R.A."/>
            <person name="Borrell J.S."/>
        </authorList>
    </citation>
    <scope>NUCLEOTIDE SEQUENCE [LARGE SCALE GENOMIC DNA]</scope>
    <source>
        <strain evidence="4">cv. Maze</strain>
        <tissue evidence="3">Seeds</tissue>
    </source>
</reference>
<protein>
    <submittedName>
        <fullName evidence="3">Uncharacterized protein</fullName>
    </submittedName>
</protein>
<feature type="region of interest" description="Disordered" evidence="1">
    <location>
        <begin position="64"/>
        <end position="93"/>
    </location>
</feature>
<evidence type="ECO:0000256" key="1">
    <source>
        <dbReference type="SAM" id="MobiDB-lite"/>
    </source>
</evidence>